<gene>
    <name evidence="2" type="ORF">H7965_23930</name>
</gene>
<dbReference type="GO" id="GO:0006355">
    <property type="term" value="P:regulation of DNA-templated transcription"/>
    <property type="evidence" value="ECO:0007669"/>
    <property type="project" value="InterPro"/>
</dbReference>
<dbReference type="Gene3D" id="1.10.10.10">
    <property type="entry name" value="Winged helix-like DNA-binding domain superfamily/Winged helix DNA-binding domain"/>
    <property type="match status" value="1"/>
</dbReference>
<protein>
    <submittedName>
        <fullName evidence="2">Crp/Fnr family transcriptional regulator</fullName>
    </submittedName>
</protein>
<dbReference type="SUPFAM" id="SSF46785">
    <property type="entry name" value="Winged helix' DNA-binding domain"/>
    <property type="match status" value="1"/>
</dbReference>
<name>A0A9X0UEW2_9PROT</name>
<dbReference type="RefSeq" id="WP_186773092.1">
    <property type="nucleotide sequence ID" value="NZ_JACOMF010000050.1"/>
</dbReference>
<sequence>MAGRRGPRPARADGGEFPMTHELLAMVLGVRRAGITVLAGALQKAGLIHSRQNRIEVTGGTDARRLSPMMRSPAIEGG</sequence>
<dbReference type="InterPro" id="IPR036388">
    <property type="entry name" value="WH-like_DNA-bd_sf"/>
</dbReference>
<comment type="caution">
    <text evidence="2">The sequence shown here is derived from an EMBL/GenBank/DDBJ whole genome shotgun (WGS) entry which is preliminary data.</text>
</comment>
<dbReference type="EMBL" id="JACOMF010000050">
    <property type="protein sequence ID" value="MBC4018339.1"/>
    <property type="molecule type" value="Genomic_DNA"/>
</dbReference>
<keyword evidence="3" id="KW-1185">Reference proteome</keyword>
<evidence type="ECO:0000313" key="2">
    <source>
        <dbReference type="EMBL" id="MBC4018339.1"/>
    </source>
</evidence>
<dbReference type="Proteomes" id="UP000600101">
    <property type="component" value="Unassembled WGS sequence"/>
</dbReference>
<dbReference type="GO" id="GO:0003677">
    <property type="term" value="F:DNA binding"/>
    <property type="evidence" value="ECO:0007669"/>
    <property type="project" value="InterPro"/>
</dbReference>
<reference evidence="2" key="1">
    <citation type="submission" date="2020-08" db="EMBL/GenBank/DDBJ databases">
        <authorList>
            <person name="Hu Y."/>
            <person name="Nguyen S.V."/>
            <person name="Li F."/>
            <person name="Fanning S."/>
        </authorList>
    </citation>
    <scope>NUCLEOTIDE SEQUENCE</scope>
    <source>
        <strain evidence="2">SYSU D8009</strain>
    </source>
</reference>
<dbReference type="InterPro" id="IPR036390">
    <property type="entry name" value="WH_DNA-bd_sf"/>
</dbReference>
<feature type="domain" description="HTH crp-type" evidence="1">
    <location>
        <begin position="14"/>
        <end position="57"/>
    </location>
</feature>
<accession>A0A9X0UEW2</accession>
<dbReference type="AlphaFoldDB" id="A0A9X0UEW2"/>
<dbReference type="InterPro" id="IPR012318">
    <property type="entry name" value="HTH_CRP"/>
</dbReference>
<dbReference type="Pfam" id="PF13545">
    <property type="entry name" value="HTH_Crp_2"/>
    <property type="match status" value="1"/>
</dbReference>
<organism evidence="2 3">
    <name type="scientific">Siccirubricoccus deserti</name>
    <dbReference type="NCBI Taxonomy" id="2013562"/>
    <lineage>
        <taxon>Bacteria</taxon>
        <taxon>Pseudomonadati</taxon>
        <taxon>Pseudomonadota</taxon>
        <taxon>Alphaproteobacteria</taxon>
        <taxon>Acetobacterales</taxon>
        <taxon>Roseomonadaceae</taxon>
        <taxon>Siccirubricoccus</taxon>
    </lineage>
</organism>
<evidence type="ECO:0000313" key="3">
    <source>
        <dbReference type="Proteomes" id="UP000600101"/>
    </source>
</evidence>
<proteinExistence type="predicted"/>
<evidence type="ECO:0000259" key="1">
    <source>
        <dbReference type="Pfam" id="PF13545"/>
    </source>
</evidence>